<feature type="transmembrane region" description="Helical" evidence="8">
    <location>
        <begin position="20"/>
        <end position="40"/>
    </location>
</feature>
<dbReference type="EMBL" id="CP121646">
    <property type="protein sequence ID" value="WFU63416.1"/>
    <property type="molecule type" value="Genomic_DNA"/>
</dbReference>
<keyword evidence="3 7" id="KW-0479">Metal-binding</keyword>
<dbReference type="Proteomes" id="UP000199245">
    <property type="component" value="Unassembled WGS sequence"/>
</dbReference>
<evidence type="ECO:0000256" key="3">
    <source>
        <dbReference type="ARBA" id="ARBA00022723"/>
    </source>
</evidence>
<feature type="domain" description="Blue (type 1) copper" evidence="9">
    <location>
        <begin position="42"/>
        <end position="119"/>
    </location>
</feature>
<evidence type="ECO:0000313" key="12">
    <source>
        <dbReference type="Proteomes" id="UP000199245"/>
    </source>
</evidence>
<dbReference type="GO" id="GO:0005507">
    <property type="term" value="F:copper ion binding"/>
    <property type="evidence" value="ECO:0007669"/>
    <property type="project" value="InterPro"/>
</dbReference>
<dbReference type="EMBL" id="FMZW01000029">
    <property type="protein sequence ID" value="SDE57566.1"/>
    <property type="molecule type" value="Genomic_DNA"/>
</dbReference>
<evidence type="ECO:0000313" key="13">
    <source>
        <dbReference type="Proteomes" id="UP001221546"/>
    </source>
</evidence>
<comment type="cofactor">
    <cofactor evidence="7">
        <name>Cu cation</name>
        <dbReference type="ChEBI" id="CHEBI:23378"/>
    </cofactor>
    <text evidence="7">Binds 1 copper ion per subunit.</text>
</comment>
<dbReference type="GO" id="GO:0042597">
    <property type="term" value="C:periplasmic space"/>
    <property type="evidence" value="ECO:0007669"/>
    <property type="project" value="UniProtKB-SubCell"/>
</dbReference>
<gene>
    <name evidence="11" type="ORF">QA636_39490</name>
    <name evidence="10" type="ORF">SAMN05216337_102959</name>
</gene>
<comment type="subcellular location">
    <subcellularLocation>
        <location evidence="1">Periplasm</location>
    </subcellularLocation>
</comment>
<dbReference type="AlphaFoldDB" id="A0A1R1RC86"/>
<reference evidence="11 13" key="2">
    <citation type="submission" date="2023-04" db="EMBL/GenBank/DDBJ databases">
        <title>Australian commercial rhizobial inoculants.</title>
        <authorList>
            <person name="Kohlmeier M.G."/>
            <person name="O'Hara G.W."/>
            <person name="Colombi E."/>
            <person name="Ramsay J.P."/>
            <person name="Terpolilli J."/>
        </authorList>
    </citation>
    <scope>NUCLEOTIDE SEQUENCE [LARGE SCALE GENOMIC DNA]</scope>
    <source>
        <strain evidence="11 13">CB627</strain>
    </source>
</reference>
<dbReference type="Gene3D" id="2.60.40.420">
    <property type="entry name" value="Cupredoxins - blue copper proteins"/>
    <property type="match status" value="1"/>
</dbReference>
<keyword evidence="8" id="KW-0472">Membrane</keyword>
<sequence>MQSGLLRALRLGQFGRLPFAAAIVTGALIGAALGAAPYVISQKDREFKPAQISIKRGEVLRFVNDDGELLHHAYLSTDTFSFDSGDQQPGSKFDVTFSVPGDYTVLCGIHPKMKLAVHVAK</sequence>
<keyword evidence="2" id="KW-0813">Transport</keyword>
<dbReference type="InterPro" id="IPR000923">
    <property type="entry name" value="BlueCu_1"/>
</dbReference>
<evidence type="ECO:0000256" key="1">
    <source>
        <dbReference type="ARBA" id="ARBA00004418"/>
    </source>
</evidence>
<organism evidence="10 12">
    <name type="scientific">Bradyrhizobium brasilense</name>
    <dbReference type="NCBI Taxonomy" id="1419277"/>
    <lineage>
        <taxon>Bacteria</taxon>
        <taxon>Pseudomonadati</taxon>
        <taxon>Pseudomonadota</taxon>
        <taxon>Alphaproteobacteria</taxon>
        <taxon>Hyphomicrobiales</taxon>
        <taxon>Nitrobacteraceae</taxon>
        <taxon>Bradyrhizobium</taxon>
    </lineage>
</organism>
<evidence type="ECO:0000256" key="7">
    <source>
        <dbReference type="PIRSR" id="PIRSR602386-1"/>
    </source>
</evidence>
<dbReference type="SUPFAM" id="SSF49503">
    <property type="entry name" value="Cupredoxins"/>
    <property type="match status" value="1"/>
</dbReference>
<evidence type="ECO:0000256" key="6">
    <source>
        <dbReference type="ARBA" id="ARBA00023008"/>
    </source>
</evidence>
<dbReference type="InterPro" id="IPR052721">
    <property type="entry name" value="ET_Amicyanin"/>
</dbReference>
<evidence type="ECO:0000313" key="10">
    <source>
        <dbReference type="EMBL" id="SDE57566.1"/>
    </source>
</evidence>
<dbReference type="PRINTS" id="PR00155">
    <property type="entry name" value="AMICYANIN"/>
</dbReference>
<dbReference type="Proteomes" id="UP001221546">
    <property type="component" value="Chromosome"/>
</dbReference>
<evidence type="ECO:0000256" key="2">
    <source>
        <dbReference type="ARBA" id="ARBA00022448"/>
    </source>
</evidence>
<dbReference type="RefSeq" id="WP_076824951.1">
    <property type="nucleotide sequence ID" value="NZ_CP121646.1"/>
</dbReference>
<keyword evidence="8" id="KW-1133">Transmembrane helix</keyword>
<dbReference type="PANTHER" id="PTHR36507:SF1">
    <property type="entry name" value="BLL1555 PROTEIN"/>
    <property type="match status" value="1"/>
</dbReference>
<protein>
    <submittedName>
        <fullName evidence="11">Methylamine utilization protein</fullName>
    </submittedName>
    <submittedName>
        <fullName evidence="10">Plastocyanin</fullName>
    </submittedName>
</protein>
<dbReference type="GO" id="GO:0009055">
    <property type="term" value="F:electron transfer activity"/>
    <property type="evidence" value="ECO:0007669"/>
    <property type="project" value="InterPro"/>
</dbReference>
<evidence type="ECO:0000256" key="8">
    <source>
        <dbReference type="SAM" id="Phobius"/>
    </source>
</evidence>
<feature type="binding site" evidence="7">
    <location>
        <position position="110"/>
    </location>
    <ligand>
        <name>Cu cation</name>
        <dbReference type="ChEBI" id="CHEBI:23378"/>
    </ligand>
</feature>
<reference evidence="10 12" key="1">
    <citation type="submission" date="2016-10" db="EMBL/GenBank/DDBJ databases">
        <authorList>
            <person name="de Groot N.N."/>
        </authorList>
    </citation>
    <scope>NUCLEOTIDE SEQUENCE [LARGE SCALE GENOMIC DNA]</scope>
    <source>
        <strain evidence="10 12">R5</strain>
    </source>
</reference>
<accession>A0A1G7E256</accession>
<feature type="binding site" evidence="7">
    <location>
        <position position="107"/>
    </location>
    <ligand>
        <name>Cu cation</name>
        <dbReference type="ChEBI" id="CHEBI:23378"/>
    </ligand>
</feature>
<dbReference type="PANTHER" id="PTHR36507">
    <property type="entry name" value="BLL1555 PROTEIN"/>
    <property type="match status" value="1"/>
</dbReference>
<keyword evidence="5" id="KW-0249">Electron transport</keyword>
<keyword evidence="13" id="KW-1185">Reference proteome</keyword>
<keyword evidence="8" id="KW-0812">Transmembrane</keyword>
<dbReference type="CDD" id="cd04221">
    <property type="entry name" value="MauL"/>
    <property type="match status" value="1"/>
</dbReference>
<accession>A0A1R1RC86</accession>
<evidence type="ECO:0000256" key="4">
    <source>
        <dbReference type="ARBA" id="ARBA00022764"/>
    </source>
</evidence>
<feature type="binding site" evidence="7">
    <location>
        <position position="71"/>
    </location>
    <ligand>
        <name>Cu cation</name>
        <dbReference type="ChEBI" id="CHEBI:23378"/>
    </ligand>
</feature>
<dbReference type="InterPro" id="IPR034242">
    <property type="entry name" value="MauL"/>
</dbReference>
<keyword evidence="4" id="KW-0574">Periplasm</keyword>
<proteinExistence type="predicted"/>
<evidence type="ECO:0000259" key="9">
    <source>
        <dbReference type="Pfam" id="PF00127"/>
    </source>
</evidence>
<evidence type="ECO:0000256" key="5">
    <source>
        <dbReference type="ARBA" id="ARBA00022982"/>
    </source>
</evidence>
<dbReference type="InterPro" id="IPR008972">
    <property type="entry name" value="Cupredoxin"/>
</dbReference>
<keyword evidence="6 7" id="KW-0186">Copper</keyword>
<dbReference type="InterPro" id="IPR002386">
    <property type="entry name" value="Amicyanin/Pseudoazurin"/>
</dbReference>
<evidence type="ECO:0000313" key="11">
    <source>
        <dbReference type="EMBL" id="WFU63416.1"/>
    </source>
</evidence>
<dbReference type="Pfam" id="PF00127">
    <property type="entry name" value="Copper-bind"/>
    <property type="match status" value="1"/>
</dbReference>
<name>A0A1R1RC86_9BRAD</name>